<gene>
    <name evidence="3" type="ORF">QE152_g15497</name>
</gene>
<feature type="signal peptide" evidence="2">
    <location>
        <begin position="1"/>
        <end position="22"/>
    </location>
</feature>
<comment type="caution">
    <text evidence="3">The sequence shown here is derived from an EMBL/GenBank/DDBJ whole genome shotgun (WGS) entry which is preliminary data.</text>
</comment>
<sequence>MIFGFQLLCITVFNVAIECAECRKSISRYDEYINCRIKCGNNYHIAYVKLSETKFVDLKENGTVRNSSCPNCRAAVTSKPEETDTSKLQIYINDSINRTVEQITSVCKKEIMKLTAENKNLQQEIRKLKLLFETKIPTRQEDVVLLPNKVGVNTRQEDVVLLPNKVGVNTPIPEKRDKESNDKKLQINTDLAQKLYANNVKNTFIKIM</sequence>
<dbReference type="SUPFAM" id="SSF57903">
    <property type="entry name" value="FYVE/PHD zinc finger"/>
    <property type="match status" value="1"/>
</dbReference>
<dbReference type="Proteomes" id="UP001458880">
    <property type="component" value="Unassembled WGS sequence"/>
</dbReference>
<evidence type="ECO:0000313" key="3">
    <source>
        <dbReference type="EMBL" id="KAK9730088.1"/>
    </source>
</evidence>
<accession>A0AAW1L7V2</accession>
<evidence type="ECO:0000313" key="4">
    <source>
        <dbReference type="Proteomes" id="UP001458880"/>
    </source>
</evidence>
<feature type="chain" id="PRO_5044002164" evidence="2">
    <location>
        <begin position="23"/>
        <end position="208"/>
    </location>
</feature>
<dbReference type="Gene3D" id="3.30.40.10">
    <property type="entry name" value="Zinc/RING finger domain, C3HC4 (zinc finger)"/>
    <property type="match status" value="1"/>
</dbReference>
<keyword evidence="2" id="KW-0732">Signal</keyword>
<keyword evidence="1" id="KW-0175">Coiled coil</keyword>
<dbReference type="InterPro" id="IPR011011">
    <property type="entry name" value="Znf_FYVE_PHD"/>
</dbReference>
<evidence type="ECO:0000256" key="1">
    <source>
        <dbReference type="SAM" id="Coils"/>
    </source>
</evidence>
<keyword evidence="4" id="KW-1185">Reference proteome</keyword>
<proteinExistence type="predicted"/>
<dbReference type="AlphaFoldDB" id="A0AAW1L7V2"/>
<name>A0AAW1L7V2_POPJA</name>
<reference evidence="3 4" key="1">
    <citation type="journal article" date="2024" name="BMC Genomics">
        <title>De novo assembly and annotation of Popillia japonica's genome with initial clues to its potential as an invasive pest.</title>
        <authorList>
            <person name="Cucini C."/>
            <person name="Boschi S."/>
            <person name="Funari R."/>
            <person name="Cardaioli E."/>
            <person name="Iannotti N."/>
            <person name="Marturano G."/>
            <person name="Paoli F."/>
            <person name="Bruttini M."/>
            <person name="Carapelli A."/>
            <person name="Frati F."/>
            <person name="Nardi F."/>
        </authorList>
    </citation>
    <scope>NUCLEOTIDE SEQUENCE [LARGE SCALE GENOMIC DNA]</scope>
    <source>
        <strain evidence="3">DMR45628</strain>
    </source>
</reference>
<feature type="coiled-coil region" evidence="1">
    <location>
        <begin position="104"/>
        <end position="131"/>
    </location>
</feature>
<dbReference type="InterPro" id="IPR013083">
    <property type="entry name" value="Znf_RING/FYVE/PHD"/>
</dbReference>
<dbReference type="EMBL" id="JASPKY010000153">
    <property type="protein sequence ID" value="KAK9730088.1"/>
    <property type="molecule type" value="Genomic_DNA"/>
</dbReference>
<organism evidence="3 4">
    <name type="scientific">Popillia japonica</name>
    <name type="common">Japanese beetle</name>
    <dbReference type="NCBI Taxonomy" id="7064"/>
    <lineage>
        <taxon>Eukaryota</taxon>
        <taxon>Metazoa</taxon>
        <taxon>Ecdysozoa</taxon>
        <taxon>Arthropoda</taxon>
        <taxon>Hexapoda</taxon>
        <taxon>Insecta</taxon>
        <taxon>Pterygota</taxon>
        <taxon>Neoptera</taxon>
        <taxon>Endopterygota</taxon>
        <taxon>Coleoptera</taxon>
        <taxon>Polyphaga</taxon>
        <taxon>Scarabaeiformia</taxon>
        <taxon>Scarabaeidae</taxon>
        <taxon>Rutelinae</taxon>
        <taxon>Popillia</taxon>
    </lineage>
</organism>
<evidence type="ECO:0000256" key="2">
    <source>
        <dbReference type="SAM" id="SignalP"/>
    </source>
</evidence>
<protein>
    <submittedName>
        <fullName evidence="3">Uncharacterized protein</fullName>
    </submittedName>
</protein>